<dbReference type="Proteomes" id="UP001596422">
    <property type="component" value="Unassembled WGS sequence"/>
</dbReference>
<protein>
    <submittedName>
        <fullName evidence="1">Zinc-binding protein</fullName>
    </submittedName>
</protein>
<dbReference type="RefSeq" id="WP_379907819.1">
    <property type="nucleotide sequence ID" value="NZ_JBHSWE010000001.1"/>
</dbReference>
<evidence type="ECO:0000313" key="1">
    <source>
        <dbReference type="EMBL" id="MFC6669244.1"/>
    </source>
</evidence>
<reference evidence="2" key="1">
    <citation type="journal article" date="2019" name="Int. J. Syst. Evol. Microbiol.">
        <title>The Global Catalogue of Microorganisms (GCM) 10K type strain sequencing project: providing services to taxonomists for standard genome sequencing and annotation.</title>
        <authorList>
            <consortium name="The Broad Institute Genomics Platform"/>
            <consortium name="The Broad Institute Genome Sequencing Center for Infectious Disease"/>
            <person name="Wu L."/>
            <person name="Ma J."/>
        </authorList>
    </citation>
    <scope>NUCLEOTIDE SEQUENCE [LARGE SCALE GENOMIC DNA]</scope>
    <source>
        <strain evidence="2">NBRC 111756</strain>
    </source>
</reference>
<dbReference type="PIRSF" id="PIRSF037181">
    <property type="entry name" value="DGC"/>
    <property type="match status" value="1"/>
</dbReference>
<sequence length="137" mass="14543">MTAAGHLGQRGIEMTRRRDLPLLYSCSGCSNVAQLANDVAVHLDHQGVVEMSCIAGVGGGVPALVKTARSGRPVIGIDGCPLHCVAQCLAREGVEADRHLKLYEFGYRKRNGCKADAQQFNEVAAEVIRLVGELAAS</sequence>
<accession>A0ABW1ZVN4</accession>
<dbReference type="InterPro" id="IPR014958">
    <property type="entry name" value="DGC"/>
</dbReference>
<organism evidence="1 2">
    <name type="scientific">Marinobacterium aestuariivivens</name>
    <dbReference type="NCBI Taxonomy" id="1698799"/>
    <lineage>
        <taxon>Bacteria</taxon>
        <taxon>Pseudomonadati</taxon>
        <taxon>Pseudomonadota</taxon>
        <taxon>Gammaproteobacteria</taxon>
        <taxon>Oceanospirillales</taxon>
        <taxon>Oceanospirillaceae</taxon>
        <taxon>Marinobacterium</taxon>
    </lineage>
</organism>
<comment type="caution">
    <text evidence="1">The sequence shown here is derived from an EMBL/GenBank/DDBJ whole genome shotgun (WGS) entry which is preliminary data.</text>
</comment>
<evidence type="ECO:0000313" key="2">
    <source>
        <dbReference type="Proteomes" id="UP001596422"/>
    </source>
</evidence>
<gene>
    <name evidence="1" type="ORF">ACFQDL_03360</name>
</gene>
<keyword evidence="2" id="KW-1185">Reference proteome</keyword>
<dbReference type="EMBL" id="JBHSWE010000001">
    <property type="protein sequence ID" value="MFC6669244.1"/>
    <property type="molecule type" value="Genomic_DNA"/>
</dbReference>
<dbReference type="Pfam" id="PF08859">
    <property type="entry name" value="DGC"/>
    <property type="match status" value="1"/>
</dbReference>
<name>A0ABW1ZVN4_9GAMM</name>
<proteinExistence type="predicted"/>